<comment type="caution">
    <text evidence="1">The sequence shown here is derived from an EMBL/GenBank/DDBJ whole genome shotgun (WGS) entry which is preliminary data.</text>
</comment>
<reference evidence="1" key="1">
    <citation type="submission" date="2021-02" db="EMBL/GenBank/DDBJ databases">
        <title>First Annotated Genome of the Yellow-green Alga Tribonema minus.</title>
        <authorList>
            <person name="Mahan K.M."/>
        </authorList>
    </citation>
    <scope>NUCLEOTIDE SEQUENCE</scope>
    <source>
        <strain evidence="1">UTEX B ZZ1240</strain>
    </source>
</reference>
<dbReference type="SUPFAM" id="SSF140860">
    <property type="entry name" value="Pseudo ankyrin repeat-like"/>
    <property type="match status" value="1"/>
</dbReference>
<protein>
    <recommendedName>
        <fullName evidence="3">Ankyrin repeat domain-containing protein</fullName>
    </recommendedName>
</protein>
<gene>
    <name evidence="1" type="ORF">JKP88DRAFT_245008</name>
</gene>
<accession>A0A835Z6F8</accession>
<dbReference type="Gene3D" id="1.25.40.20">
    <property type="entry name" value="Ankyrin repeat-containing domain"/>
    <property type="match status" value="1"/>
</dbReference>
<dbReference type="InterPro" id="IPR052050">
    <property type="entry name" value="SecEffector_AnkRepeat"/>
</dbReference>
<name>A0A835Z6F8_9STRA</name>
<organism evidence="1 2">
    <name type="scientific">Tribonema minus</name>
    <dbReference type="NCBI Taxonomy" id="303371"/>
    <lineage>
        <taxon>Eukaryota</taxon>
        <taxon>Sar</taxon>
        <taxon>Stramenopiles</taxon>
        <taxon>Ochrophyta</taxon>
        <taxon>PX clade</taxon>
        <taxon>Xanthophyceae</taxon>
        <taxon>Tribonematales</taxon>
        <taxon>Tribonemataceae</taxon>
        <taxon>Tribonema</taxon>
    </lineage>
</organism>
<dbReference type="EMBL" id="JAFCMP010000179">
    <property type="protein sequence ID" value="KAG5184144.1"/>
    <property type="molecule type" value="Genomic_DNA"/>
</dbReference>
<dbReference type="PANTHER" id="PTHR46586">
    <property type="entry name" value="ANKYRIN REPEAT-CONTAINING PROTEIN"/>
    <property type="match status" value="1"/>
</dbReference>
<evidence type="ECO:0000313" key="2">
    <source>
        <dbReference type="Proteomes" id="UP000664859"/>
    </source>
</evidence>
<evidence type="ECO:0008006" key="3">
    <source>
        <dbReference type="Google" id="ProtNLM"/>
    </source>
</evidence>
<dbReference type="AlphaFoldDB" id="A0A835Z6F8"/>
<proteinExistence type="predicted"/>
<dbReference type="Proteomes" id="UP000664859">
    <property type="component" value="Unassembled WGS sequence"/>
</dbReference>
<dbReference type="PANTHER" id="PTHR46586:SF3">
    <property type="entry name" value="ANKYRIN REPEAT-CONTAINING PROTEIN"/>
    <property type="match status" value="1"/>
</dbReference>
<keyword evidence="2" id="KW-1185">Reference proteome</keyword>
<evidence type="ECO:0000313" key="1">
    <source>
        <dbReference type="EMBL" id="KAG5184144.1"/>
    </source>
</evidence>
<dbReference type="InterPro" id="IPR036770">
    <property type="entry name" value="Ankyrin_rpt-contain_sf"/>
</dbReference>
<sequence length="429" mass="46224">MKATRTASTAATVSEDFVLAQVLVFIGTRDWLFAGGSVCKKWTSVYLHSAIGGTRCTHYGAAVTTLARLQLAVSSGLKLDAHCVIRDQRVFSVCHAAGRHASREALLWAREHGLPWHEHIAVGAIQGGRLGLLAWLRDEHCCPWTPRVLAQAALLSADADGDGPRDGGAAAVAALDWLWARAADGRWERGGGVCRRAAQRGHVRALAWMKAHGCLWDEGLVAAAAGSGQRAALEWLRNEGGCEWSEATLSAAAIGGHYELVLWLKDQGCPWPSETMALDAALGGSVPLLTWLQARGEGGSWSRDALGAMLWRACFMNHLAAAKWLRDQGAPWPSSLLKVQKQGAACWRLSVLQWAISNGCPWSNWSSAACATLQALPFMGLDYSAEGSQEAQTTHKCQWYSGVQLIAQIASRSAELWSTISPFVHSSVK</sequence>